<sequence>MLHRVDPFGLARNRLPTGATAQLWVHPRQLPARTLTGAYPRHHHDGPTADAVRGSADLRDVREYVPGDEVRHLHWKATARTGRLMVRDLADPQQPRLTLLLDTRPHALSADGFEEAVDLAASLLAASARAGHHSRLVTSGGRDLRTPGGVRAARLLLDELCELRQDGQRGGALVPEPLSAGRTAGGGLVVVTAGAAQLAALRHRFSPIVVLDLTAAGTPAALPGVRILGADSAAQAVHRWNEVLG</sequence>
<comment type="caution">
    <text evidence="2">The sequence shown here is derived from an EMBL/GenBank/DDBJ whole genome shotgun (WGS) entry which is preliminary data.</text>
</comment>
<protein>
    <recommendedName>
        <fullName evidence="1">DUF58 domain-containing protein</fullName>
    </recommendedName>
</protein>
<dbReference type="PANTHER" id="PTHR34351">
    <property type="entry name" value="SLR1927 PROTEIN-RELATED"/>
    <property type="match status" value="1"/>
</dbReference>
<reference evidence="2 3" key="2">
    <citation type="submission" date="2020-03" db="EMBL/GenBank/DDBJ databases">
        <authorList>
            <person name="Ichikawa N."/>
            <person name="Kimura A."/>
            <person name="Kitahashi Y."/>
            <person name="Uohara A."/>
        </authorList>
    </citation>
    <scope>NUCLEOTIDE SEQUENCE [LARGE SCALE GENOMIC DNA]</scope>
    <source>
        <strain evidence="2 3">NBRC 108638</strain>
    </source>
</reference>
<proteinExistence type="predicted"/>
<name>A0A6V8LK83_9ACTN</name>
<evidence type="ECO:0000313" key="3">
    <source>
        <dbReference type="Proteomes" id="UP000482960"/>
    </source>
</evidence>
<dbReference type="InterPro" id="IPR002881">
    <property type="entry name" value="DUF58"/>
</dbReference>
<keyword evidence="3" id="KW-1185">Reference proteome</keyword>
<reference evidence="2 3" key="1">
    <citation type="submission" date="2020-03" db="EMBL/GenBank/DDBJ databases">
        <title>Whole genome shotgun sequence of Phytohabitans rumicis NBRC 108638.</title>
        <authorList>
            <person name="Komaki H."/>
            <person name="Tamura T."/>
        </authorList>
    </citation>
    <scope>NUCLEOTIDE SEQUENCE [LARGE SCALE GENOMIC DNA]</scope>
    <source>
        <strain evidence="2 3">NBRC 108638</strain>
    </source>
</reference>
<dbReference type="RefSeq" id="WP_218577632.1">
    <property type="nucleotide sequence ID" value="NZ_BLPG01000001.1"/>
</dbReference>
<accession>A0A6V8LK83</accession>
<dbReference type="Proteomes" id="UP000482960">
    <property type="component" value="Unassembled WGS sequence"/>
</dbReference>
<gene>
    <name evidence="2" type="ORF">Prum_089930</name>
</gene>
<evidence type="ECO:0000313" key="2">
    <source>
        <dbReference type="EMBL" id="GFJ95351.1"/>
    </source>
</evidence>
<evidence type="ECO:0000259" key="1">
    <source>
        <dbReference type="Pfam" id="PF01882"/>
    </source>
</evidence>
<dbReference type="AlphaFoldDB" id="A0A6V8LK83"/>
<feature type="domain" description="DUF58" evidence="1">
    <location>
        <begin position="60"/>
        <end position="146"/>
    </location>
</feature>
<dbReference type="Pfam" id="PF01882">
    <property type="entry name" value="DUF58"/>
    <property type="match status" value="1"/>
</dbReference>
<organism evidence="2 3">
    <name type="scientific">Phytohabitans rumicis</name>
    <dbReference type="NCBI Taxonomy" id="1076125"/>
    <lineage>
        <taxon>Bacteria</taxon>
        <taxon>Bacillati</taxon>
        <taxon>Actinomycetota</taxon>
        <taxon>Actinomycetes</taxon>
        <taxon>Micromonosporales</taxon>
        <taxon>Micromonosporaceae</taxon>
    </lineage>
</organism>
<dbReference type="PANTHER" id="PTHR34351:SF1">
    <property type="entry name" value="SLR1927 PROTEIN"/>
    <property type="match status" value="1"/>
</dbReference>
<dbReference type="EMBL" id="BLPG01000001">
    <property type="protein sequence ID" value="GFJ95351.1"/>
    <property type="molecule type" value="Genomic_DNA"/>
</dbReference>